<evidence type="ECO:0000313" key="2">
    <source>
        <dbReference type="Proteomes" id="UP001062846"/>
    </source>
</evidence>
<reference evidence="1" key="1">
    <citation type="submission" date="2022-02" db="EMBL/GenBank/DDBJ databases">
        <title>Plant Genome Project.</title>
        <authorList>
            <person name="Zhang R.-G."/>
        </authorList>
    </citation>
    <scope>NUCLEOTIDE SEQUENCE</scope>
    <source>
        <strain evidence="1">AT1</strain>
    </source>
</reference>
<accession>A0ACC0P0Q8</accession>
<evidence type="ECO:0000313" key="1">
    <source>
        <dbReference type="EMBL" id="KAI8558751.1"/>
    </source>
</evidence>
<comment type="caution">
    <text evidence="1">The sequence shown here is derived from an EMBL/GenBank/DDBJ whole genome shotgun (WGS) entry which is preliminary data.</text>
</comment>
<dbReference type="EMBL" id="CM046391">
    <property type="protein sequence ID" value="KAI8558751.1"/>
    <property type="molecule type" value="Genomic_DNA"/>
</dbReference>
<proteinExistence type="predicted"/>
<protein>
    <submittedName>
        <fullName evidence="1">Uncharacterized protein</fullName>
    </submittedName>
</protein>
<name>A0ACC0P0Q8_RHOML</name>
<organism evidence="1 2">
    <name type="scientific">Rhododendron molle</name>
    <name type="common">Chinese azalea</name>
    <name type="synonym">Azalea mollis</name>
    <dbReference type="NCBI Taxonomy" id="49168"/>
    <lineage>
        <taxon>Eukaryota</taxon>
        <taxon>Viridiplantae</taxon>
        <taxon>Streptophyta</taxon>
        <taxon>Embryophyta</taxon>
        <taxon>Tracheophyta</taxon>
        <taxon>Spermatophyta</taxon>
        <taxon>Magnoliopsida</taxon>
        <taxon>eudicotyledons</taxon>
        <taxon>Gunneridae</taxon>
        <taxon>Pentapetalae</taxon>
        <taxon>asterids</taxon>
        <taxon>Ericales</taxon>
        <taxon>Ericaceae</taxon>
        <taxon>Ericoideae</taxon>
        <taxon>Rhodoreae</taxon>
        <taxon>Rhododendron</taxon>
    </lineage>
</organism>
<dbReference type="Proteomes" id="UP001062846">
    <property type="component" value="Chromosome 4"/>
</dbReference>
<gene>
    <name evidence="1" type="ORF">RHMOL_Rhmol04G0121000</name>
</gene>
<sequence length="77" mass="8859">MLPHLKHRDGIVLFILSLLSSSSSNQIPPSENHCHTFRARSASRFMAFWVDRIASLFMPLRKEAGRIIIFYSLSRLS</sequence>
<keyword evidence="2" id="KW-1185">Reference proteome</keyword>